<proteinExistence type="predicted"/>
<organism evidence="4 5">
    <name type="scientific">Mytilus edulis</name>
    <name type="common">Blue mussel</name>
    <dbReference type="NCBI Taxonomy" id="6550"/>
    <lineage>
        <taxon>Eukaryota</taxon>
        <taxon>Metazoa</taxon>
        <taxon>Spiralia</taxon>
        <taxon>Lophotrochozoa</taxon>
        <taxon>Mollusca</taxon>
        <taxon>Bivalvia</taxon>
        <taxon>Autobranchia</taxon>
        <taxon>Pteriomorphia</taxon>
        <taxon>Mytilida</taxon>
        <taxon>Mytiloidea</taxon>
        <taxon>Mytilidae</taxon>
        <taxon>Mytilinae</taxon>
        <taxon>Mytilus</taxon>
    </lineage>
</organism>
<dbReference type="AlphaFoldDB" id="A0A8S3V212"/>
<evidence type="ECO:0000313" key="5">
    <source>
        <dbReference type="Proteomes" id="UP000683360"/>
    </source>
</evidence>
<sequence>MDIVDKMFILNICSFLSFVVHGAKIPADTEYGRGYTLVPNLEKPISDRCAEIPADTEYGRGYTLVPNLEKPISDRCIYFKPQTYTSTEKLNIHNETTDLPRTTRSEDRKTTSNDLQSRTKNEGSAIINYAAASTSTESTTITESSPISTSEIASCEEQCTPTCTCSCSKVSVTPNSNVLVDQLRVDRKTLSSYKRRQQSATDPRKSSFYIGCVGITVFVVFVGFIVLLDFLPRA</sequence>
<comment type="caution">
    <text evidence="4">The sequence shown here is derived from an EMBL/GenBank/DDBJ whole genome shotgun (WGS) entry which is preliminary data.</text>
</comment>
<feature type="transmembrane region" description="Helical" evidence="2">
    <location>
        <begin position="208"/>
        <end position="231"/>
    </location>
</feature>
<evidence type="ECO:0000313" key="4">
    <source>
        <dbReference type="EMBL" id="CAG2252181.1"/>
    </source>
</evidence>
<dbReference type="Proteomes" id="UP000683360">
    <property type="component" value="Unassembled WGS sequence"/>
</dbReference>
<gene>
    <name evidence="4" type="ORF">MEDL_63780</name>
</gene>
<keyword evidence="2" id="KW-0472">Membrane</keyword>
<name>A0A8S3V212_MYTED</name>
<evidence type="ECO:0000256" key="3">
    <source>
        <dbReference type="SAM" id="SignalP"/>
    </source>
</evidence>
<accession>A0A8S3V212</accession>
<dbReference type="OrthoDB" id="6162296at2759"/>
<evidence type="ECO:0000256" key="2">
    <source>
        <dbReference type="SAM" id="Phobius"/>
    </source>
</evidence>
<reference evidence="4" key="1">
    <citation type="submission" date="2021-03" db="EMBL/GenBank/DDBJ databases">
        <authorList>
            <person name="Bekaert M."/>
        </authorList>
    </citation>
    <scope>NUCLEOTIDE SEQUENCE</scope>
</reference>
<evidence type="ECO:0000256" key="1">
    <source>
        <dbReference type="SAM" id="MobiDB-lite"/>
    </source>
</evidence>
<keyword evidence="5" id="KW-1185">Reference proteome</keyword>
<protein>
    <submittedName>
        <fullName evidence="4">Uncharacterized protein</fullName>
    </submittedName>
</protein>
<feature type="compositionally biased region" description="Basic and acidic residues" evidence="1">
    <location>
        <begin position="90"/>
        <end position="119"/>
    </location>
</feature>
<dbReference type="EMBL" id="CAJPWZ010003111">
    <property type="protein sequence ID" value="CAG2252181.1"/>
    <property type="molecule type" value="Genomic_DNA"/>
</dbReference>
<feature type="signal peptide" evidence="3">
    <location>
        <begin position="1"/>
        <end position="22"/>
    </location>
</feature>
<feature type="chain" id="PRO_5035909709" evidence="3">
    <location>
        <begin position="23"/>
        <end position="234"/>
    </location>
</feature>
<keyword evidence="2" id="KW-0812">Transmembrane</keyword>
<keyword evidence="2" id="KW-1133">Transmembrane helix</keyword>
<feature type="region of interest" description="Disordered" evidence="1">
    <location>
        <begin position="89"/>
        <end position="119"/>
    </location>
</feature>
<keyword evidence="3" id="KW-0732">Signal</keyword>